<dbReference type="Proteomes" id="UP000612055">
    <property type="component" value="Unassembled WGS sequence"/>
</dbReference>
<dbReference type="AlphaFoldDB" id="A0A835YBV4"/>
<protein>
    <submittedName>
        <fullName evidence="1">Uncharacterized protein</fullName>
    </submittedName>
</protein>
<sequence length="370" mass="39384">MKVAELFEKHGFQDVAITVKTRHSLDCLVGRTLALWPFKKPSAGEGSCALPCQRCGSVLKIDIGVSGDCGTLPVILSHPAHNHDDKSGRSAEDSLFRGAVGELAGLGDAKPSLAVAHLHDRPLPAHVQQIENPGLRLSLLKKHGLLGLGPAASVVCLYANLDEEEGYLARLLTGSGSAGSVDTSRGTDGSSGDRLQAAVTAATTDVTALLAAGTPLAVFGYSAANKGMSWNKRPAKLLTVLFQETEAEYIKKAERHFMYMQLVKDWDRAPANTAPDAVKAVQAEAAEFIWDALTRKVGPLLDPRDEVVSEIGRQVCMAETTCVTLRLQGQGGPLTVILWLHFPKEGADGACFVLPGIGLQLLVRQQQAVE</sequence>
<comment type="caution">
    <text evidence="1">The sequence shown here is derived from an EMBL/GenBank/DDBJ whole genome shotgun (WGS) entry which is preliminary data.</text>
</comment>
<organism evidence="1 2">
    <name type="scientific">Edaphochlamys debaryana</name>
    <dbReference type="NCBI Taxonomy" id="47281"/>
    <lineage>
        <taxon>Eukaryota</taxon>
        <taxon>Viridiplantae</taxon>
        <taxon>Chlorophyta</taxon>
        <taxon>core chlorophytes</taxon>
        <taxon>Chlorophyceae</taxon>
        <taxon>CS clade</taxon>
        <taxon>Chlamydomonadales</taxon>
        <taxon>Chlamydomonadales incertae sedis</taxon>
        <taxon>Edaphochlamys</taxon>
    </lineage>
</organism>
<proteinExistence type="predicted"/>
<reference evidence="1" key="1">
    <citation type="journal article" date="2020" name="bioRxiv">
        <title>Comparative genomics of Chlamydomonas.</title>
        <authorList>
            <person name="Craig R.J."/>
            <person name="Hasan A.R."/>
            <person name="Ness R.W."/>
            <person name="Keightley P.D."/>
        </authorList>
    </citation>
    <scope>NUCLEOTIDE SEQUENCE</scope>
    <source>
        <strain evidence="1">CCAP 11/70</strain>
    </source>
</reference>
<accession>A0A835YBV4</accession>
<name>A0A835YBV4_9CHLO</name>
<keyword evidence="2" id="KW-1185">Reference proteome</keyword>
<evidence type="ECO:0000313" key="2">
    <source>
        <dbReference type="Proteomes" id="UP000612055"/>
    </source>
</evidence>
<gene>
    <name evidence="1" type="ORF">HYH03_003426</name>
</gene>
<dbReference type="EMBL" id="JAEHOE010000009">
    <property type="protein sequence ID" value="KAG2498682.1"/>
    <property type="molecule type" value="Genomic_DNA"/>
</dbReference>
<evidence type="ECO:0000313" key="1">
    <source>
        <dbReference type="EMBL" id="KAG2498682.1"/>
    </source>
</evidence>